<evidence type="ECO:0000313" key="3">
    <source>
        <dbReference type="Proteomes" id="UP001153321"/>
    </source>
</evidence>
<keyword evidence="3" id="KW-1185">Reference proteome</keyword>
<dbReference type="GO" id="GO:0042073">
    <property type="term" value="P:intraciliary transport"/>
    <property type="evidence" value="ECO:0007669"/>
    <property type="project" value="InterPro"/>
</dbReference>
<dbReference type="AlphaFoldDB" id="A0A9P0N6Z5"/>
<feature type="compositionally biased region" description="Polar residues" evidence="1">
    <location>
        <begin position="59"/>
        <end position="97"/>
    </location>
</feature>
<feature type="compositionally biased region" description="Basic and acidic residues" evidence="1">
    <location>
        <begin position="287"/>
        <end position="296"/>
    </location>
</feature>
<dbReference type="PANTHER" id="PTHR16022:SF0">
    <property type="entry name" value="CYTOPLASMIC DYNEIN 2 INTERMEDIATE CHAIN 1"/>
    <property type="match status" value="1"/>
</dbReference>
<protein>
    <recommendedName>
        <fullName evidence="4">WD repeat-containing protein 60</fullName>
    </recommendedName>
</protein>
<dbReference type="InterPro" id="IPR015943">
    <property type="entry name" value="WD40/YVTN_repeat-like_dom_sf"/>
</dbReference>
<evidence type="ECO:0000256" key="1">
    <source>
        <dbReference type="SAM" id="MobiDB-lite"/>
    </source>
</evidence>
<dbReference type="GO" id="GO:0045503">
    <property type="term" value="F:dynein light chain binding"/>
    <property type="evidence" value="ECO:0007669"/>
    <property type="project" value="InterPro"/>
</dbReference>
<dbReference type="GO" id="GO:0005868">
    <property type="term" value="C:cytoplasmic dynein complex"/>
    <property type="evidence" value="ECO:0007669"/>
    <property type="project" value="InterPro"/>
</dbReference>
<feature type="compositionally biased region" description="Basic and acidic residues" evidence="1">
    <location>
        <begin position="98"/>
        <end position="111"/>
    </location>
</feature>
<feature type="region of interest" description="Disordered" evidence="1">
    <location>
        <begin position="1"/>
        <end position="126"/>
    </location>
</feature>
<sequence>MQASAKKTSDTPKKESRKAKDESPKTSQDDKTKYATATPRNFVQKSSTADIYGHRKRITSSTTKAPKKSLTTSYTTNNASPMANLLKSTSSTNQFNSEKAKKPIKSVEKPSRLSSTPRIRDFTANSPIVKRKLNMDMKKEQSFIKDNKDKGVAKEKIKVEKEKIAKDGQERQRTKTRTLDESEVKILTGVDNNVEMKNLSKRLSAKPKAFYIDLEDEKPATSKKAPPPPPKAPSDEDISYEDDFESYESDFDSYHSSSGEQHESGTDDKEQEQGNEDDASDGEEEPVGTKEVKDEESMLDSGNFDLRDRSANKLKPVALDFILETAEGGEKPSSLTDEGFQEMSSSSAVSSIRTVHTEVIERPLFIDFTKSKENRRKKRIGDLLRQRARDLLSIITLHEMSYSLFEMKPISYDLYMATFGRTNYTQIAVQTFEDGISEEIQTDEIETVHKWTQHPVEFTKNDICIKQKVVNRKYSKNTEDYLTKFTFLTASNVNIERNNEINLDENYKMDPLRIYFEQKDGVGPSEMLPYETYKSKLKDNDYNSHRLAKFLKRHESKISSILNANNGNTELSDLNISNLPFSRGYVSVSTKNITSESMTFLSKTKISKMCFSDTNSNLLMTVHRTDENAALKKCTICLWNIIVATQEPLKLLTAVDDVCKGRLRGSSDGYFVGALEDGSVHLWDLSEEPTWRDDVTSEAEPTKLVEINEKGLTEVEKDREWNNKNSNIGLDKPCIHCALQSCAYTNSAFNMSNGDVTDHIVGLEVTGDAHCIVSQEGGRRIMGQVVTLQTIGILSIWCIVQQKSKIVPPDIGKAFWSKMKLEKLQTITLTDHIDMPIKCQNGELKLDFNLHAAKRRMLNRKQEKSIIKNVVSRPKSAMSMDFDIDRPASAASGKIKRVLSVEKNVSKNWENGVVCRDLKVMTWKDRDYYLIAKNCGEVLCCRRILGTVKVNTFCIATDASSVNCIEVSFHQLPYFLAATDTGTISVCSLLDNRVLLTLDCRNIQPKDIEKHHSDHKGRYISSSSVTRSSRISVISLSWSHINPCCIFACLQDESMVQWELSYSDIHAKWTGDAVARGCMTADSSLALLTPAGEVNVHRLSNEQRTKEFLILFEKYLALL</sequence>
<feature type="compositionally biased region" description="Polar residues" evidence="1">
    <location>
        <begin position="38"/>
        <end position="49"/>
    </location>
</feature>
<feature type="region of interest" description="Disordered" evidence="1">
    <location>
        <begin position="214"/>
        <end position="304"/>
    </location>
</feature>
<dbReference type="EMBL" id="LR824556">
    <property type="protein sequence ID" value="CAH1642095.1"/>
    <property type="molecule type" value="Genomic_DNA"/>
</dbReference>
<organism evidence="2 3">
    <name type="scientific">Spodoptera littoralis</name>
    <name type="common">Egyptian cotton leafworm</name>
    <dbReference type="NCBI Taxonomy" id="7109"/>
    <lineage>
        <taxon>Eukaryota</taxon>
        <taxon>Metazoa</taxon>
        <taxon>Ecdysozoa</taxon>
        <taxon>Arthropoda</taxon>
        <taxon>Hexapoda</taxon>
        <taxon>Insecta</taxon>
        <taxon>Pterygota</taxon>
        <taxon>Neoptera</taxon>
        <taxon>Endopterygota</taxon>
        <taxon>Lepidoptera</taxon>
        <taxon>Glossata</taxon>
        <taxon>Ditrysia</taxon>
        <taxon>Noctuoidea</taxon>
        <taxon>Noctuidae</taxon>
        <taxon>Amphipyrinae</taxon>
        <taxon>Spodoptera</taxon>
    </lineage>
</organism>
<feature type="compositionally biased region" description="Basic and acidic residues" evidence="1">
    <location>
        <begin position="7"/>
        <end position="33"/>
    </location>
</feature>
<dbReference type="SUPFAM" id="SSF50978">
    <property type="entry name" value="WD40 repeat-like"/>
    <property type="match status" value="1"/>
</dbReference>
<dbReference type="PANTHER" id="PTHR16022">
    <property type="entry name" value="WD REPEAT DOMAIN 60"/>
    <property type="match status" value="1"/>
</dbReference>
<feature type="compositionally biased region" description="Acidic residues" evidence="1">
    <location>
        <begin position="273"/>
        <end position="286"/>
    </location>
</feature>
<dbReference type="Gene3D" id="2.130.10.10">
    <property type="entry name" value="YVTN repeat-like/Quinoprotein amine dehydrogenase"/>
    <property type="match status" value="1"/>
</dbReference>
<name>A0A9P0N6Z5_SPOLI</name>
<dbReference type="InterPro" id="IPR042505">
    <property type="entry name" value="DYNC2I1"/>
</dbReference>
<feature type="compositionally biased region" description="Acidic residues" evidence="1">
    <location>
        <begin position="235"/>
        <end position="251"/>
    </location>
</feature>
<proteinExistence type="predicted"/>
<gene>
    <name evidence="2" type="ORF">SPLIT_LOCUS7451</name>
</gene>
<dbReference type="GO" id="GO:0005929">
    <property type="term" value="C:cilium"/>
    <property type="evidence" value="ECO:0007669"/>
    <property type="project" value="GOC"/>
</dbReference>
<reference evidence="2" key="1">
    <citation type="submission" date="2022-02" db="EMBL/GenBank/DDBJ databases">
        <authorList>
            <person name="King R."/>
        </authorList>
    </citation>
    <scope>NUCLEOTIDE SEQUENCE</scope>
</reference>
<evidence type="ECO:0000313" key="2">
    <source>
        <dbReference type="EMBL" id="CAH1642095.1"/>
    </source>
</evidence>
<accession>A0A9P0N6Z5</accession>
<evidence type="ECO:0008006" key="4">
    <source>
        <dbReference type="Google" id="ProtNLM"/>
    </source>
</evidence>
<dbReference type="InterPro" id="IPR036322">
    <property type="entry name" value="WD40_repeat_dom_sf"/>
</dbReference>
<dbReference type="GO" id="GO:0045504">
    <property type="term" value="F:dynein heavy chain binding"/>
    <property type="evidence" value="ECO:0007669"/>
    <property type="project" value="InterPro"/>
</dbReference>
<dbReference type="Proteomes" id="UP001153321">
    <property type="component" value="Chromosome 25"/>
</dbReference>
<feature type="compositionally biased region" description="Basic and acidic residues" evidence="1">
    <location>
        <begin position="260"/>
        <end position="272"/>
    </location>
</feature>